<evidence type="ECO:0000256" key="1">
    <source>
        <dbReference type="SAM" id="Phobius"/>
    </source>
</evidence>
<keyword evidence="1" id="KW-0472">Membrane</keyword>
<reference evidence="2 3" key="1">
    <citation type="submission" date="2021-01" db="EMBL/GenBank/DDBJ databases">
        <title>WGS of actinomycetes isolated from Thailand.</title>
        <authorList>
            <person name="Thawai C."/>
        </authorList>
    </citation>
    <scope>NUCLEOTIDE SEQUENCE [LARGE SCALE GENOMIC DNA]</scope>
    <source>
        <strain evidence="2 3">CA1R205</strain>
    </source>
</reference>
<keyword evidence="1" id="KW-0812">Transmembrane</keyword>
<name>A0ABS1NGS7_9ACTN</name>
<evidence type="ECO:0000313" key="3">
    <source>
        <dbReference type="Proteomes" id="UP000634229"/>
    </source>
</evidence>
<evidence type="ECO:0000313" key="2">
    <source>
        <dbReference type="EMBL" id="MBL1099288.1"/>
    </source>
</evidence>
<feature type="transmembrane region" description="Helical" evidence="1">
    <location>
        <begin position="12"/>
        <end position="28"/>
    </location>
</feature>
<keyword evidence="3" id="KW-1185">Reference proteome</keyword>
<organism evidence="2 3">
    <name type="scientific">Streptomyces coffeae</name>
    <dbReference type="NCBI Taxonomy" id="621382"/>
    <lineage>
        <taxon>Bacteria</taxon>
        <taxon>Bacillati</taxon>
        <taxon>Actinomycetota</taxon>
        <taxon>Actinomycetes</taxon>
        <taxon>Kitasatosporales</taxon>
        <taxon>Streptomycetaceae</taxon>
        <taxon>Streptomyces</taxon>
    </lineage>
</organism>
<sequence>MARRLMAGAELVGWWGALTLLWIVLIGPVDPLEWLVGAGAGLVSAAAARGARRAAGDR</sequence>
<dbReference type="EMBL" id="JAERRF010000012">
    <property type="protein sequence ID" value="MBL1099288.1"/>
    <property type="molecule type" value="Genomic_DNA"/>
</dbReference>
<proteinExistence type="predicted"/>
<dbReference type="RefSeq" id="WP_201876752.1">
    <property type="nucleotide sequence ID" value="NZ_JAERRF010000012.1"/>
</dbReference>
<keyword evidence="1" id="KW-1133">Transmembrane helix</keyword>
<feature type="transmembrane region" description="Helical" evidence="1">
    <location>
        <begin position="34"/>
        <end position="51"/>
    </location>
</feature>
<comment type="caution">
    <text evidence="2">The sequence shown here is derived from an EMBL/GenBank/DDBJ whole genome shotgun (WGS) entry which is preliminary data.</text>
</comment>
<protein>
    <submittedName>
        <fullName evidence="2">Uncharacterized protein</fullName>
    </submittedName>
</protein>
<gene>
    <name evidence="2" type="ORF">JK363_22000</name>
</gene>
<accession>A0ABS1NGS7</accession>
<dbReference type="Proteomes" id="UP000634229">
    <property type="component" value="Unassembled WGS sequence"/>
</dbReference>